<protein>
    <recommendedName>
        <fullName evidence="2">DUF6737 domain-containing protein</fullName>
    </recommendedName>
</protein>
<dbReference type="PANTHER" id="PTHR36046:SF1">
    <property type="entry name" value="DUF6737 DOMAIN-CONTAINING PROTEIN"/>
    <property type="match status" value="1"/>
</dbReference>
<gene>
    <name evidence="3" type="ORF">I4641_03560</name>
</gene>
<feature type="domain" description="DUF6737" evidence="2">
    <location>
        <begin position="6"/>
        <end position="62"/>
    </location>
</feature>
<comment type="caution">
    <text evidence="3">The sequence shown here is derived from an EMBL/GenBank/DDBJ whole genome shotgun (WGS) entry which is preliminary data.</text>
</comment>
<dbReference type="Proteomes" id="UP000729733">
    <property type="component" value="Unassembled WGS sequence"/>
</dbReference>
<evidence type="ECO:0000256" key="1">
    <source>
        <dbReference type="SAM" id="Phobius"/>
    </source>
</evidence>
<dbReference type="EMBL" id="JADWDC010000006">
    <property type="protein sequence ID" value="MCC0176055.1"/>
    <property type="molecule type" value="Genomic_DNA"/>
</dbReference>
<dbReference type="PANTHER" id="PTHR36046">
    <property type="entry name" value="PROTEIN, PUTATIVE-RELATED"/>
    <property type="match status" value="1"/>
</dbReference>
<dbReference type="InterPro" id="IPR046625">
    <property type="entry name" value="DUF6737"/>
</dbReference>
<evidence type="ECO:0000259" key="2">
    <source>
        <dbReference type="Pfam" id="PF20522"/>
    </source>
</evidence>
<organism evidence="3 4">
    <name type="scientific">Waterburya agarophytonicola KI4</name>
    <dbReference type="NCBI Taxonomy" id="2874699"/>
    <lineage>
        <taxon>Bacteria</taxon>
        <taxon>Bacillati</taxon>
        <taxon>Cyanobacteriota</taxon>
        <taxon>Cyanophyceae</taxon>
        <taxon>Pleurocapsales</taxon>
        <taxon>Hyellaceae</taxon>
        <taxon>Waterburya</taxon>
        <taxon>Waterburya agarophytonicola</taxon>
    </lineage>
</organism>
<keyword evidence="4" id="KW-1185">Reference proteome</keyword>
<proteinExistence type="predicted"/>
<feature type="transmembrane region" description="Helical" evidence="1">
    <location>
        <begin position="12"/>
        <end position="33"/>
    </location>
</feature>
<keyword evidence="1" id="KW-1133">Transmembrane helix</keyword>
<dbReference type="AlphaFoldDB" id="A0A964BMH1"/>
<reference evidence="3" key="1">
    <citation type="journal article" date="2021" name="Antonie Van Leeuwenhoek">
        <title>Draft genome and description of Waterburya agarophytonicola gen. nov. sp. nov. (Pleurocapsales, Cyanobacteria): a seaweed symbiont.</title>
        <authorList>
            <person name="Bonthond G."/>
            <person name="Shalygin S."/>
            <person name="Bayer T."/>
            <person name="Weinberger F."/>
        </authorList>
    </citation>
    <scope>NUCLEOTIDE SEQUENCE</scope>
    <source>
        <strain evidence="3">KI4</strain>
    </source>
</reference>
<name>A0A964BMH1_9CYAN</name>
<sequence>MNESTNIWDYKPSWCQPWSIILTGASITFASWLVLHTTWITIGVAGAIALWWIYFLIIYPKAFAEYLEAQKDELNTQL</sequence>
<keyword evidence="1" id="KW-0472">Membrane</keyword>
<accession>A0A964BMH1</accession>
<evidence type="ECO:0000313" key="4">
    <source>
        <dbReference type="Proteomes" id="UP000729733"/>
    </source>
</evidence>
<keyword evidence="1" id="KW-0812">Transmembrane</keyword>
<evidence type="ECO:0000313" key="3">
    <source>
        <dbReference type="EMBL" id="MCC0176055.1"/>
    </source>
</evidence>
<dbReference type="Pfam" id="PF20522">
    <property type="entry name" value="DUF6737"/>
    <property type="match status" value="1"/>
</dbReference>
<feature type="transmembrane region" description="Helical" evidence="1">
    <location>
        <begin position="39"/>
        <end position="59"/>
    </location>
</feature>
<dbReference type="RefSeq" id="WP_229639090.1">
    <property type="nucleotide sequence ID" value="NZ_JADWDC010000006.1"/>
</dbReference>